<dbReference type="InterPro" id="IPR009506">
    <property type="entry name" value="YjiS-like"/>
</dbReference>
<gene>
    <name evidence="2" type="ORF">DKG74_15920</name>
</gene>
<proteinExistence type="predicted"/>
<comment type="caution">
    <text evidence="2">The sequence shown here is derived from an EMBL/GenBank/DDBJ whole genome shotgun (WGS) entry which is preliminary data.</text>
</comment>
<accession>A0A317E1Z6</accession>
<protein>
    <recommendedName>
        <fullName evidence="1">YjiS-like domain-containing protein</fullName>
    </recommendedName>
</protein>
<dbReference type="RefSeq" id="WP_109907168.1">
    <property type="nucleotide sequence ID" value="NZ_QGLE01000010.1"/>
</dbReference>
<keyword evidence="3" id="KW-1185">Reference proteome</keyword>
<reference evidence="2 3" key="1">
    <citation type="submission" date="2018-05" db="EMBL/GenBank/DDBJ databases">
        <title>Zavarzinia sp. HR-AS.</title>
        <authorList>
            <person name="Lee Y."/>
            <person name="Jeon C.O."/>
        </authorList>
    </citation>
    <scope>NUCLEOTIDE SEQUENCE [LARGE SCALE GENOMIC DNA]</scope>
    <source>
        <strain evidence="2 3">HR-AS</strain>
    </source>
</reference>
<dbReference type="EMBL" id="QGLE01000010">
    <property type="protein sequence ID" value="PWR20170.1"/>
    <property type="molecule type" value="Genomic_DNA"/>
</dbReference>
<dbReference type="Pfam" id="PF06568">
    <property type="entry name" value="YjiS-like"/>
    <property type="match status" value="1"/>
</dbReference>
<organism evidence="2 3">
    <name type="scientific">Zavarzinia aquatilis</name>
    <dbReference type="NCBI Taxonomy" id="2211142"/>
    <lineage>
        <taxon>Bacteria</taxon>
        <taxon>Pseudomonadati</taxon>
        <taxon>Pseudomonadota</taxon>
        <taxon>Alphaproteobacteria</taxon>
        <taxon>Rhodospirillales</taxon>
        <taxon>Zavarziniaceae</taxon>
        <taxon>Zavarzinia</taxon>
    </lineage>
</organism>
<evidence type="ECO:0000313" key="3">
    <source>
        <dbReference type="Proteomes" id="UP000245461"/>
    </source>
</evidence>
<evidence type="ECO:0000313" key="2">
    <source>
        <dbReference type="EMBL" id="PWR20170.1"/>
    </source>
</evidence>
<dbReference type="Proteomes" id="UP000245461">
    <property type="component" value="Unassembled WGS sequence"/>
</dbReference>
<evidence type="ECO:0000259" key="1">
    <source>
        <dbReference type="Pfam" id="PF06568"/>
    </source>
</evidence>
<sequence>MTNCIETKSPALSPVETRKETTGRVTVWTLAARAVTALLVWQRRAMERHHMRRMDDRLLRDIGLSRADIESEAAKPFWRP</sequence>
<feature type="domain" description="YjiS-like" evidence="1">
    <location>
        <begin position="37"/>
        <end position="70"/>
    </location>
</feature>
<name>A0A317E1Z6_9PROT</name>
<dbReference type="AlphaFoldDB" id="A0A317E1Z6"/>